<dbReference type="Proteomes" id="UP000321058">
    <property type="component" value="Unassembled WGS sequence"/>
</dbReference>
<reference evidence="1 2" key="1">
    <citation type="submission" date="2019-07" db="EMBL/GenBank/DDBJ databases">
        <title>Whole genome shotgun sequence of Reyranella soli NBRC 108950.</title>
        <authorList>
            <person name="Hosoyama A."/>
            <person name="Uohara A."/>
            <person name="Ohji S."/>
            <person name="Ichikawa N."/>
        </authorList>
    </citation>
    <scope>NUCLEOTIDE SEQUENCE [LARGE SCALE GENOMIC DNA]</scope>
    <source>
        <strain evidence="1 2">NBRC 108950</strain>
    </source>
</reference>
<evidence type="ECO:0000313" key="2">
    <source>
        <dbReference type="Proteomes" id="UP000321058"/>
    </source>
</evidence>
<gene>
    <name evidence="1" type="ORF">RSO01_49700</name>
</gene>
<dbReference type="EMBL" id="BKAJ01000088">
    <property type="protein sequence ID" value="GEP57804.1"/>
    <property type="molecule type" value="Genomic_DNA"/>
</dbReference>
<evidence type="ECO:0000313" key="1">
    <source>
        <dbReference type="EMBL" id="GEP57804.1"/>
    </source>
</evidence>
<accession>A0A512NFV0</accession>
<comment type="caution">
    <text evidence="1">The sequence shown here is derived from an EMBL/GenBank/DDBJ whole genome shotgun (WGS) entry which is preliminary data.</text>
</comment>
<dbReference type="OrthoDB" id="7375893at2"/>
<name>A0A512NFV0_9HYPH</name>
<proteinExistence type="predicted"/>
<protein>
    <recommendedName>
        <fullName evidence="3">STAS/SEC14 domain-containing protein</fullName>
    </recommendedName>
</protein>
<keyword evidence="2" id="KW-1185">Reference proteome</keyword>
<dbReference type="AlphaFoldDB" id="A0A512NFV0"/>
<dbReference type="RefSeq" id="WP_147152435.1">
    <property type="nucleotide sequence ID" value="NZ_BKAJ01000088.1"/>
</dbReference>
<evidence type="ECO:0008006" key="3">
    <source>
        <dbReference type="Google" id="ProtNLM"/>
    </source>
</evidence>
<sequence>MPIHLEISRLNRLLVIVARGPVTPDEVRDLVQQMVDNDVRHFSKIIDVSGSSIDMSREQVEAMALALRAEKGAAARGPIAFVIHPEREGFADLFADATKGDRPVRLFRSLHDARRWLRELPG</sequence>
<organism evidence="1 2">
    <name type="scientific">Reyranella soli</name>
    <dbReference type="NCBI Taxonomy" id="1230389"/>
    <lineage>
        <taxon>Bacteria</taxon>
        <taxon>Pseudomonadati</taxon>
        <taxon>Pseudomonadota</taxon>
        <taxon>Alphaproteobacteria</taxon>
        <taxon>Hyphomicrobiales</taxon>
        <taxon>Reyranellaceae</taxon>
        <taxon>Reyranella</taxon>
    </lineage>
</organism>